<evidence type="ECO:0000313" key="9">
    <source>
        <dbReference type="Proteomes" id="UP000179807"/>
    </source>
</evidence>
<comment type="similarity">
    <text evidence="2 6">Belongs to the CTL (choline transporter-like) family.</text>
</comment>
<feature type="transmembrane region" description="Helical" evidence="6">
    <location>
        <begin position="205"/>
        <end position="229"/>
    </location>
</feature>
<dbReference type="Pfam" id="PF04515">
    <property type="entry name" value="Choline_transpo"/>
    <property type="match status" value="1"/>
</dbReference>
<accession>A0A1J4KU51</accession>
<evidence type="ECO:0000256" key="1">
    <source>
        <dbReference type="ARBA" id="ARBA00004141"/>
    </source>
</evidence>
<evidence type="ECO:0000256" key="5">
    <source>
        <dbReference type="ARBA" id="ARBA00023136"/>
    </source>
</evidence>
<feature type="transmembrane region" description="Helical" evidence="6">
    <location>
        <begin position="164"/>
        <end position="184"/>
    </location>
</feature>
<dbReference type="PANTHER" id="PTHR12385:SF4">
    <property type="entry name" value="PROTEIN PNS1"/>
    <property type="match status" value="1"/>
</dbReference>
<feature type="transmembrane region" description="Helical" evidence="6">
    <location>
        <begin position="337"/>
        <end position="370"/>
    </location>
</feature>
<feature type="transmembrane region" description="Helical" evidence="6">
    <location>
        <begin position="527"/>
        <end position="550"/>
    </location>
</feature>
<feature type="compositionally biased region" description="Polar residues" evidence="7">
    <location>
        <begin position="1"/>
        <end position="35"/>
    </location>
</feature>
<reference evidence="8" key="1">
    <citation type="submission" date="2016-10" db="EMBL/GenBank/DDBJ databases">
        <authorList>
            <person name="Benchimol M."/>
            <person name="Almeida L.G."/>
            <person name="Vasconcelos A.T."/>
            <person name="Perreira-Neves A."/>
            <person name="Rosa I.A."/>
            <person name="Tasca T."/>
            <person name="Bogo M.R."/>
            <person name="de Souza W."/>
        </authorList>
    </citation>
    <scope>NUCLEOTIDE SEQUENCE [LARGE SCALE GENOMIC DNA]</scope>
    <source>
        <strain evidence="8">K</strain>
    </source>
</reference>
<keyword evidence="4 6" id="KW-1133">Transmembrane helix</keyword>
<feature type="transmembrane region" description="Helical" evidence="6">
    <location>
        <begin position="263"/>
        <end position="284"/>
    </location>
</feature>
<feature type="transmembrane region" description="Helical" evidence="6">
    <location>
        <begin position="235"/>
        <end position="256"/>
    </location>
</feature>
<keyword evidence="3 6" id="KW-0812">Transmembrane</keyword>
<evidence type="ECO:0000256" key="7">
    <source>
        <dbReference type="SAM" id="MobiDB-lite"/>
    </source>
</evidence>
<evidence type="ECO:0000256" key="4">
    <source>
        <dbReference type="ARBA" id="ARBA00022989"/>
    </source>
</evidence>
<sequence>MADPSFPNQPNTNAPTYYYQQPNQSNSFMNQNDPNNPYFPQAEPIPVNTGAPYDNGAYINSNIQNNADPQDPYNVSNQTTNYEYNNTNNNYTYQNNVYTNPYQQDGYNYNPYHIQYQTMTVDQWQQIPCQQTEYSQYWSSPECFEPQKFSENTKIETKCNDICWAIFFWINFAATIGFLIYLIITEGEGDISISQAVISIPFNELGIIIGISLGISLVVNIIHFVLVYFCAQCYLTFGMIFGLIYIIATSIFSIFFGIGYTALIFSGIYVIAIFIFYCGSKQYIPFSSKVLEMSSKVILKYPTTILFCIFSAIWNIIIEAGFVIMIYYTLKRGIQPYVYIYVIFSYLWITTTFKYVEYMTIAGLVASWYFLNDTEYFPSSPVFQSFKRAMTTSFGSGALAGFLIAIVQILQVLVNATFASDSEDSGAAQMILCILKCIALCILSLLESFIAFINRYALIYCATFGLSFMKGAKRWVELECTRFIDLLMNSCVIHFATTNSQVAFACGTAILGYGIGYLMFEGKEMYHILMCVFSLIFCYGIYVVLIVPVITASDTILVCFSESPENLKSSAYELYEILKNYYGSKLTKQLTKGYSPNENSSSSSEYKKYHRR</sequence>
<feature type="transmembrane region" description="Helical" evidence="6">
    <location>
        <begin position="390"/>
        <end position="414"/>
    </location>
</feature>
<dbReference type="AlphaFoldDB" id="A0A1J4KU51"/>
<feature type="transmembrane region" description="Helical" evidence="6">
    <location>
        <begin position="502"/>
        <end position="520"/>
    </location>
</feature>
<gene>
    <name evidence="8" type="ORF">TRFO_14833</name>
</gene>
<comment type="subcellular location">
    <subcellularLocation>
        <location evidence="6">Cell membrane</location>
        <topology evidence="6">Multi-pass membrane protein</topology>
    </subcellularLocation>
    <subcellularLocation>
        <location evidence="1">Membrane</location>
        <topology evidence="1">Multi-pass membrane protein</topology>
    </subcellularLocation>
</comment>
<feature type="transmembrane region" description="Helical" evidence="6">
    <location>
        <begin position="304"/>
        <end position="330"/>
    </location>
</feature>
<evidence type="ECO:0000256" key="6">
    <source>
        <dbReference type="RuleBase" id="RU368066"/>
    </source>
</evidence>
<organism evidence="8 9">
    <name type="scientific">Tritrichomonas foetus</name>
    <dbReference type="NCBI Taxonomy" id="1144522"/>
    <lineage>
        <taxon>Eukaryota</taxon>
        <taxon>Metamonada</taxon>
        <taxon>Parabasalia</taxon>
        <taxon>Tritrichomonadida</taxon>
        <taxon>Tritrichomonadidae</taxon>
        <taxon>Tritrichomonas</taxon>
    </lineage>
</organism>
<proteinExistence type="inferred from homology"/>
<dbReference type="GeneID" id="94832746"/>
<feature type="compositionally biased region" description="Polar residues" evidence="7">
    <location>
        <begin position="58"/>
        <end position="76"/>
    </location>
</feature>
<evidence type="ECO:0000256" key="3">
    <source>
        <dbReference type="ARBA" id="ARBA00022692"/>
    </source>
</evidence>
<feature type="region of interest" description="Disordered" evidence="7">
    <location>
        <begin position="590"/>
        <end position="612"/>
    </location>
</feature>
<protein>
    <recommendedName>
        <fullName evidence="6">Choline transporter-like protein</fullName>
    </recommendedName>
</protein>
<dbReference type="InterPro" id="IPR007603">
    <property type="entry name" value="Choline_transptr-like"/>
</dbReference>
<feature type="compositionally biased region" description="Low complexity" evidence="7">
    <location>
        <begin position="77"/>
        <end position="96"/>
    </location>
</feature>
<dbReference type="EMBL" id="MLAK01000326">
    <property type="protein sequence ID" value="OHT14666.1"/>
    <property type="molecule type" value="Genomic_DNA"/>
</dbReference>
<feature type="transmembrane region" description="Helical" evidence="6">
    <location>
        <begin position="426"/>
        <end position="446"/>
    </location>
</feature>
<feature type="region of interest" description="Disordered" evidence="7">
    <location>
        <begin position="1"/>
        <end position="96"/>
    </location>
</feature>
<comment type="function">
    <text evidence="6">Choline transporter.</text>
</comment>
<dbReference type="PANTHER" id="PTHR12385">
    <property type="entry name" value="CHOLINE TRANSPORTER-LIKE (SLC FAMILY 44)"/>
    <property type="match status" value="1"/>
</dbReference>
<keyword evidence="9" id="KW-1185">Reference proteome</keyword>
<dbReference type="GO" id="GO:0022857">
    <property type="term" value="F:transmembrane transporter activity"/>
    <property type="evidence" value="ECO:0007669"/>
    <property type="project" value="UniProtKB-UniRule"/>
</dbReference>
<dbReference type="VEuPathDB" id="TrichDB:TRFO_14833"/>
<evidence type="ECO:0000256" key="2">
    <source>
        <dbReference type="ARBA" id="ARBA00007168"/>
    </source>
</evidence>
<name>A0A1J4KU51_9EUKA</name>
<evidence type="ECO:0000313" key="8">
    <source>
        <dbReference type="EMBL" id="OHT14666.1"/>
    </source>
</evidence>
<dbReference type="Proteomes" id="UP000179807">
    <property type="component" value="Unassembled WGS sequence"/>
</dbReference>
<keyword evidence="5 6" id="KW-0472">Membrane</keyword>
<dbReference type="OrthoDB" id="44736at2759"/>
<dbReference type="RefSeq" id="XP_068367802.1">
    <property type="nucleotide sequence ID" value="XM_068498042.1"/>
</dbReference>
<dbReference type="GO" id="GO:0005886">
    <property type="term" value="C:plasma membrane"/>
    <property type="evidence" value="ECO:0007669"/>
    <property type="project" value="UniProtKB-SubCell"/>
</dbReference>
<comment type="caution">
    <text evidence="8">The sequence shown here is derived from an EMBL/GenBank/DDBJ whole genome shotgun (WGS) entry which is preliminary data.</text>
</comment>